<evidence type="ECO:0000256" key="3">
    <source>
        <dbReference type="ARBA" id="ARBA00022475"/>
    </source>
</evidence>
<dbReference type="GO" id="GO:0055085">
    <property type="term" value="P:transmembrane transport"/>
    <property type="evidence" value="ECO:0007669"/>
    <property type="project" value="InterPro"/>
</dbReference>
<feature type="domain" description="ABC transmembrane type-1" evidence="8">
    <location>
        <begin position="76"/>
        <end position="292"/>
    </location>
</feature>
<sequence length="299" mass="34420">MRGKFKDLWKEIKKNKESYYLVLPYFILFFTFTVIPVIVGAILSFTNYNVIQMPRFVGWNNYKRLFLEDDVFLIALQNTFKFALITGPLSYLACLFFAWLINELPPKIRAFLTLLFYAPALSSAIFFIWTYIFSGDVYGLLNGILMNLGIIKEPIYWLQDSRINLYVLMVIQLWMSLGTSFLAFIAGFQTIDRSLYEAGAVDGIRNRWQELWYITLPSMKPQLIFGAIMQVTASFAVADISAQLIGFPSPLYSAHTIVLHMWDYGSIRYEMGYASAIAVILFLITVSINQGVRKLIRPD</sequence>
<evidence type="ECO:0000256" key="7">
    <source>
        <dbReference type="RuleBase" id="RU363032"/>
    </source>
</evidence>
<feature type="transmembrane region" description="Helical" evidence="7">
    <location>
        <begin position="223"/>
        <end position="247"/>
    </location>
</feature>
<keyword evidence="3" id="KW-1003">Cell membrane</keyword>
<comment type="similarity">
    <text evidence="7">Belongs to the binding-protein-dependent transport system permease family.</text>
</comment>
<comment type="caution">
    <text evidence="9">The sequence shown here is derived from an EMBL/GenBank/DDBJ whole genome shotgun (WGS) entry which is preliminary data.</text>
</comment>
<organism evidence="9">
    <name type="scientific">Dictyoglomus thermophilum</name>
    <dbReference type="NCBI Taxonomy" id="14"/>
    <lineage>
        <taxon>Bacteria</taxon>
        <taxon>Pseudomonadati</taxon>
        <taxon>Dictyoglomota</taxon>
        <taxon>Dictyoglomia</taxon>
        <taxon>Dictyoglomales</taxon>
        <taxon>Dictyoglomaceae</taxon>
        <taxon>Dictyoglomus</taxon>
    </lineage>
</organism>
<dbReference type="Pfam" id="PF00528">
    <property type="entry name" value="BPD_transp_1"/>
    <property type="match status" value="1"/>
</dbReference>
<dbReference type="GO" id="GO:0005886">
    <property type="term" value="C:plasma membrane"/>
    <property type="evidence" value="ECO:0007669"/>
    <property type="project" value="UniProtKB-SubCell"/>
</dbReference>
<comment type="subcellular location">
    <subcellularLocation>
        <location evidence="1 7">Cell membrane</location>
        <topology evidence="1 7">Multi-pass membrane protein</topology>
    </subcellularLocation>
</comment>
<evidence type="ECO:0000259" key="8">
    <source>
        <dbReference type="PROSITE" id="PS50928"/>
    </source>
</evidence>
<dbReference type="PANTHER" id="PTHR30193:SF37">
    <property type="entry name" value="INNER MEMBRANE ABC TRANSPORTER PERMEASE PROTEIN YCJO"/>
    <property type="match status" value="1"/>
</dbReference>
<feature type="transmembrane region" description="Helical" evidence="7">
    <location>
        <begin position="21"/>
        <end position="45"/>
    </location>
</feature>
<dbReference type="PANTHER" id="PTHR30193">
    <property type="entry name" value="ABC TRANSPORTER PERMEASE PROTEIN"/>
    <property type="match status" value="1"/>
</dbReference>
<dbReference type="InterPro" id="IPR051393">
    <property type="entry name" value="ABC_transporter_permease"/>
</dbReference>
<accession>A0A7C3RI31</accession>
<dbReference type="AlphaFoldDB" id="A0A7C3RI31"/>
<name>A0A7C3RI31_DICTH</name>
<evidence type="ECO:0000256" key="2">
    <source>
        <dbReference type="ARBA" id="ARBA00022448"/>
    </source>
</evidence>
<dbReference type="InterPro" id="IPR000515">
    <property type="entry name" value="MetI-like"/>
</dbReference>
<keyword evidence="4 7" id="KW-0812">Transmembrane</keyword>
<proteinExistence type="inferred from homology"/>
<evidence type="ECO:0000256" key="6">
    <source>
        <dbReference type="ARBA" id="ARBA00023136"/>
    </source>
</evidence>
<dbReference type="SUPFAM" id="SSF161098">
    <property type="entry name" value="MetI-like"/>
    <property type="match status" value="1"/>
</dbReference>
<evidence type="ECO:0000256" key="4">
    <source>
        <dbReference type="ARBA" id="ARBA00022692"/>
    </source>
</evidence>
<feature type="transmembrane region" description="Helical" evidence="7">
    <location>
        <begin position="163"/>
        <end position="186"/>
    </location>
</feature>
<evidence type="ECO:0000256" key="5">
    <source>
        <dbReference type="ARBA" id="ARBA00022989"/>
    </source>
</evidence>
<feature type="transmembrane region" description="Helical" evidence="7">
    <location>
        <begin position="82"/>
        <end position="102"/>
    </location>
</feature>
<feature type="transmembrane region" description="Helical" evidence="7">
    <location>
        <begin position="267"/>
        <end position="288"/>
    </location>
</feature>
<keyword evidence="6 7" id="KW-0472">Membrane</keyword>
<feature type="transmembrane region" description="Helical" evidence="7">
    <location>
        <begin position="114"/>
        <end position="132"/>
    </location>
</feature>
<dbReference type="CDD" id="cd06261">
    <property type="entry name" value="TM_PBP2"/>
    <property type="match status" value="1"/>
</dbReference>
<dbReference type="Gene3D" id="1.10.3720.10">
    <property type="entry name" value="MetI-like"/>
    <property type="match status" value="1"/>
</dbReference>
<dbReference type="InterPro" id="IPR035906">
    <property type="entry name" value="MetI-like_sf"/>
</dbReference>
<protein>
    <submittedName>
        <fullName evidence="9">Sugar ABC transporter permease</fullName>
    </submittedName>
</protein>
<dbReference type="EMBL" id="DTIN01000014">
    <property type="protein sequence ID" value="HFX13358.1"/>
    <property type="molecule type" value="Genomic_DNA"/>
</dbReference>
<evidence type="ECO:0000256" key="1">
    <source>
        <dbReference type="ARBA" id="ARBA00004651"/>
    </source>
</evidence>
<evidence type="ECO:0000313" key="9">
    <source>
        <dbReference type="EMBL" id="HFX13358.1"/>
    </source>
</evidence>
<keyword evidence="2 7" id="KW-0813">Transport</keyword>
<reference evidence="9" key="1">
    <citation type="journal article" date="2020" name="mSystems">
        <title>Genome- and Community-Level Interaction Insights into Carbon Utilization and Element Cycling Functions of Hydrothermarchaeota in Hydrothermal Sediment.</title>
        <authorList>
            <person name="Zhou Z."/>
            <person name="Liu Y."/>
            <person name="Xu W."/>
            <person name="Pan J."/>
            <person name="Luo Z.H."/>
            <person name="Li M."/>
        </authorList>
    </citation>
    <scope>NUCLEOTIDE SEQUENCE [LARGE SCALE GENOMIC DNA]</scope>
    <source>
        <strain evidence="9">SpSt-81</strain>
    </source>
</reference>
<dbReference type="PROSITE" id="PS50928">
    <property type="entry name" value="ABC_TM1"/>
    <property type="match status" value="1"/>
</dbReference>
<gene>
    <name evidence="9" type="ORF">ENW00_04250</name>
</gene>
<keyword evidence="5 7" id="KW-1133">Transmembrane helix</keyword>